<dbReference type="PANTHER" id="PTHR37017">
    <property type="entry name" value="AB HYDROLASE-1 DOMAIN-CONTAINING PROTEIN-RELATED"/>
    <property type="match status" value="1"/>
</dbReference>
<evidence type="ECO:0000259" key="1">
    <source>
        <dbReference type="Pfam" id="PF12697"/>
    </source>
</evidence>
<organism evidence="2 3">
    <name type="scientific">Leifsonia williamsii</name>
    <dbReference type="NCBI Taxonomy" id="3035919"/>
    <lineage>
        <taxon>Bacteria</taxon>
        <taxon>Bacillati</taxon>
        <taxon>Actinomycetota</taxon>
        <taxon>Actinomycetes</taxon>
        <taxon>Micrococcales</taxon>
        <taxon>Microbacteriaceae</taxon>
        <taxon>Leifsonia</taxon>
    </lineage>
</organism>
<keyword evidence="2" id="KW-0378">Hydrolase</keyword>
<feature type="domain" description="AB hydrolase-1" evidence="1">
    <location>
        <begin position="3"/>
        <end position="237"/>
    </location>
</feature>
<keyword evidence="3" id="KW-1185">Reference proteome</keyword>
<dbReference type="GO" id="GO:0016787">
    <property type="term" value="F:hydrolase activity"/>
    <property type="evidence" value="ECO:0007669"/>
    <property type="project" value="UniProtKB-KW"/>
</dbReference>
<dbReference type="Proteomes" id="UP001174208">
    <property type="component" value="Unassembled WGS sequence"/>
</dbReference>
<dbReference type="SUPFAM" id="SSF53474">
    <property type="entry name" value="alpha/beta-Hydrolases"/>
    <property type="match status" value="1"/>
</dbReference>
<dbReference type="PANTHER" id="PTHR37017:SF11">
    <property type="entry name" value="ESTERASE_LIPASE_THIOESTERASE DOMAIN-CONTAINING PROTEIN"/>
    <property type="match status" value="1"/>
</dbReference>
<dbReference type="EMBL" id="JAROCF010000001">
    <property type="protein sequence ID" value="MDN4614636.1"/>
    <property type="molecule type" value="Genomic_DNA"/>
</dbReference>
<dbReference type="Pfam" id="PF12697">
    <property type="entry name" value="Abhydrolase_6"/>
    <property type="match status" value="1"/>
</dbReference>
<proteinExistence type="predicted"/>
<comment type="caution">
    <text evidence="2">The sequence shown here is derived from an EMBL/GenBank/DDBJ whole genome shotgun (WGS) entry which is preliminary data.</text>
</comment>
<dbReference type="InterPro" id="IPR029058">
    <property type="entry name" value="AB_hydrolase_fold"/>
</dbReference>
<dbReference type="Gene3D" id="3.40.50.1820">
    <property type="entry name" value="alpha/beta hydrolase"/>
    <property type="match status" value="1"/>
</dbReference>
<accession>A0ABT8KB36</accession>
<dbReference type="RefSeq" id="WP_301210767.1">
    <property type="nucleotide sequence ID" value="NZ_JAROCF010000001.1"/>
</dbReference>
<reference evidence="2" key="1">
    <citation type="submission" date="2023-06" db="EMBL/GenBank/DDBJ databases">
        <title>MT1 and MT2 Draft Genomes of Novel Species.</title>
        <authorList>
            <person name="Venkateswaran K."/>
        </authorList>
    </citation>
    <scope>NUCLEOTIDE SEQUENCE</scope>
    <source>
        <strain evidence="2">F6_8S_P_1B</strain>
    </source>
</reference>
<name>A0ABT8KB36_9MICO</name>
<protein>
    <submittedName>
        <fullName evidence="2">Alpha/beta hydrolase</fullName>
    </submittedName>
</protein>
<evidence type="ECO:0000313" key="2">
    <source>
        <dbReference type="EMBL" id="MDN4614636.1"/>
    </source>
</evidence>
<dbReference type="InterPro" id="IPR000073">
    <property type="entry name" value="AB_hydrolase_1"/>
</dbReference>
<sequence>MEIVLVPGFWLGASAWQEVARHLDYAGHRAHPLTLPGLERDDPARTVVTVPDQVAAIVAAIDGARETNALGDPEGGERDVVLVGHSGGGPLAAAALDARPERVARVIYVDAWPLAPGEVVPSGLEPVDGVVPLPEWDAFEDEDLVDLTDELREEFRRQAVPEPGLVVTGAIELDDDERRRAVPATIIACEFGADQLRSWVEGGVDFVSELRMLRDWEVVELPTGHWPMFTRPRELAEKILEVID</sequence>
<dbReference type="InterPro" id="IPR052897">
    <property type="entry name" value="Sec-Metab_Biosynth_Hydrolase"/>
</dbReference>
<evidence type="ECO:0000313" key="3">
    <source>
        <dbReference type="Proteomes" id="UP001174208"/>
    </source>
</evidence>
<gene>
    <name evidence="2" type="ORF">P5G50_09240</name>
</gene>